<comment type="caution">
    <text evidence="1">The sequence shown here is derived from an EMBL/GenBank/DDBJ whole genome shotgun (WGS) entry which is preliminary data.</text>
</comment>
<evidence type="ECO:0000313" key="2">
    <source>
        <dbReference type="Proteomes" id="UP001224139"/>
    </source>
</evidence>
<protein>
    <submittedName>
        <fullName evidence="1">DUF2513 domain-containing protein</fullName>
    </submittedName>
</protein>
<sequence>MKRDRDLIRRLLVLIEEQDINSYVLEIPDDIDVNVAVYHLRLLEQAGFTENSIQYGGNTAECISSSLTWDGHEFLEAIRNDTVWNKLKQTIAEKGGNIPFEVMKALAIKTATTVFLG</sequence>
<organism evidence="1 2">
    <name type="scientific">Bacillus hominis</name>
    <dbReference type="NCBI Taxonomy" id="2817478"/>
    <lineage>
        <taxon>Bacteria</taxon>
        <taxon>Bacillati</taxon>
        <taxon>Bacillota</taxon>
        <taxon>Bacilli</taxon>
        <taxon>Bacillales</taxon>
        <taxon>Bacillaceae</taxon>
        <taxon>Bacillus</taxon>
        <taxon>Bacillus cereus group</taxon>
    </lineage>
</organism>
<gene>
    <name evidence="1" type="ORF">QUG02_08680</name>
</gene>
<evidence type="ECO:0000313" key="1">
    <source>
        <dbReference type="EMBL" id="MDM5438205.1"/>
    </source>
</evidence>
<dbReference type="Pfam" id="PF10711">
    <property type="entry name" value="DUF2513"/>
    <property type="match status" value="1"/>
</dbReference>
<dbReference type="EMBL" id="JAUCFG010000002">
    <property type="protein sequence ID" value="MDM5438205.1"/>
    <property type="molecule type" value="Genomic_DNA"/>
</dbReference>
<dbReference type="Proteomes" id="UP001224139">
    <property type="component" value="Unassembled WGS sequence"/>
</dbReference>
<dbReference type="RefSeq" id="WP_289358743.1">
    <property type="nucleotide sequence ID" value="NZ_JAUCFG010000002.1"/>
</dbReference>
<name>A0ABT7R5I7_9BACI</name>
<proteinExistence type="predicted"/>
<reference evidence="1 2" key="1">
    <citation type="submission" date="2023-06" db="EMBL/GenBank/DDBJ databases">
        <title>Comparative genomics of Bacillaceae isolates and their secondary metabolite potential.</title>
        <authorList>
            <person name="Song L."/>
            <person name="Nielsen L.J."/>
            <person name="Mohite O."/>
            <person name="Xu X."/>
            <person name="Weber T."/>
            <person name="Kovacs A.T."/>
        </authorList>
    </citation>
    <scope>NUCLEOTIDE SEQUENCE [LARGE SCALE GENOMIC DNA]</scope>
    <source>
        <strain evidence="1 2">DX2.1</strain>
    </source>
</reference>
<keyword evidence="2" id="KW-1185">Reference proteome</keyword>
<accession>A0ABT7R5I7</accession>
<dbReference type="InterPro" id="IPR019650">
    <property type="entry name" value="DUF2513"/>
</dbReference>